<evidence type="ECO:0000313" key="2">
    <source>
        <dbReference type="Proteomes" id="UP000607645"/>
    </source>
</evidence>
<dbReference type="AlphaFoldDB" id="A0A8J6JG46"/>
<evidence type="ECO:0000313" key="1">
    <source>
        <dbReference type="EMBL" id="MBC5735458.1"/>
    </source>
</evidence>
<gene>
    <name evidence="1" type="ORF">H8S62_00350</name>
</gene>
<dbReference type="RefSeq" id="WP_186918138.1">
    <property type="nucleotide sequence ID" value="NZ_JACOPQ010000001.1"/>
</dbReference>
<organism evidence="1 2">
    <name type="scientific">Lawsonibacter faecis</name>
    <dbReference type="NCBI Taxonomy" id="2763052"/>
    <lineage>
        <taxon>Bacteria</taxon>
        <taxon>Bacillati</taxon>
        <taxon>Bacillota</taxon>
        <taxon>Clostridia</taxon>
        <taxon>Eubacteriales</taxon>
        <taxon>Oscillospiraceae</taxon>
        <taxon>Lawsonibacter</taxon>
    </lineage>
</organism>
<comment type="caution">
    <text evidence="1">The sequence shown here is derived from an EMBL/GenBank/DDBJ whole genome shotgun (WGS) entry which is preliminary data.</text>
</comment>
<reference evidence="1" key="1">
    <citation type="submission" date="2020-08" db="EMBL/GenBank/DDBJ databases">
        <title>Genome public.</title>
        <authorList>
            <person name="Liu C."/>
            <person name="Sun Q."/>
        </authorList>
    </citation>
    <scope>NUCLEOTIDE SEQUENCE</scope>
    <source>
        <strain evidence="1">NSJ-52</strain>
    </source>
</reference>
<keyword evidence="2" id="KW-1185">Reference proteome</keyword>
<dbReference type="Proteomes" id="UP000607645">
    <property type="component" value="Unassembled WGS sequence"/>
</dbReference>
<proteinExistence type="predicted"/>
<accession>A0A8J6JG46</accession>
<sequence length="99" mass="10874">MEEIISCCGVVCSGCGYYPETCGGCPAIEGRVFWTEYTGDAVCPIYQCCVTEKMLPHCGLCGELPCGRYDQDDPTKSPEENRADYESQMAILKKLAGRE</sequence>
<name>A0A8J6JG46_9FIRM</name>
<protein>
    <submittedName>
        <fullName evidence="1">DUF3795 domain-containing protein</fullName>
    </submittedName>
</protein>
<dbReference type="EMBL" id="JACOPQ010000001">
    <property type="protein sequence ID" value="MBC5735458.1"/>
    <property type="molecule type" value="Genomic_DNA"/>
</dbReference>